<feature type="compositionally biased region" description="Acidic residues" evidence="8">
    <location>
        <begin position="563"/>
        <end position="576"/>
    </location>
</feature>
<feature type="domain" description="Nmd3 N-terminal" evidence="9">
    <location>
        <begin position="11"/>
        <end position="247"/>
    </location>
</feature>
<evidence type="ECO:0000259" key="11">
    <source>
        <dbReference type="Pfam" id="PF21193"/>
    </source>
</evidence>
<name>A0A7S3SFP4_EMIHU</name>
<dbReference type="GO" id="GO:0000055">
    <property type="term" value="P:ribosomal large subunit export from nucleus"/>
    <property type="evidence" value="ECO:0007669"/>
    <property type="project" value="TreeGrafter"/>
</dbReference>
<keyword evidence="5 7" id="KW-0653">Protein transport</keyword>
<feature type="domain" description="60S ribosomal export protein NMD3 OB-fold" evidence="10">
    <location>
        <begin position="421"/>
        <end position="491"/>
    </location>
</feature>
<evidence type="ECO:0000259" key="9">
    <source>
        <dbReference type="Pfam" id="PF04981"/>
    </source>
</evidence>
<dbReference type="InterPro" id="IPR007064">
    <property type="entry name" value="Nmd3_N"/>
</dbReference>
<proteinExistence type="inferred from homology"/>
<feature type="domain" description="60S ribosomal export protein NMD3 SH3" evidence="11">
    <location>
        <begin position="250"/>
        <end position="294"/>
    </location>
</feature>
<keyword evidence="6 7" id="KW-0539">Nucleus</keyword>
<dbReference type="GO" id="GO:0005634">
    <property type="term" value="C:nucleus"/>
    <property type="evidence" value="ECO:0007669"/>
    <property type="project" value="UniProtKB-SubCell"/>
</dbReference>
<dbReference type="GO" id="GO:0015031">
    <property type="term" value="P:protein transport"/>
    <property type="evidence" value="ECO:0007669"/>
    <property type="project" value="UniProtKB-KW"/>
</dbReference>
<feature type="compositionally biased region" description="Low complexity" evidence="8">
    <location>
        <begin position="390"/>
        <end position="405"/>
    </location>
</feature>
<evidence type="ECO:0000256" key="6">
    <source>
        <dbReference type="ARBA" id="ARBA00023242"/>
    </source>
</evidence>
<evidence type="ECO:0000313" key="12">
    <source>
        <dbReference type="EMBL" id="CAE0553384.1"/>
    </source>
</evidence>
<feature type="region of interest" description="Disordered" evidence="8">
    <location>
        <begin position="491"/>
        <end position="536"/>
    </location>
</feature>
<organism evidence="12">
    <name type="scientific">Emiliania huxleyi</name>
    <name type="common">Coccolithophore</name>
    <name type="synonym">Pontosphaera huxleyi</name>
    <dbReference type="NCBI Taxonomy" id="2903"/>
    <lineage>
        <taxon>Eukaryota</taxon>
        <taxon>Haptista</taxon>
        <taxon>Haptophyta</taxon>
        <taxon>Prymnesiophyceae</taxon>
        <taxon>Isochrysidales</taxon>
        <taxon>Noelaerhabdaceae</taxon>
        <taxon>Emiliania</taxon>
    </lineage>
</organism>
<evidence type="ECO:0000256" key="8">
    <source>
        <dbReference type="SAM" id="MobiDB-lite"/>
    </source>
</evidence>
<feature type="compositionally biased region" description="Basic residues" evidence="8">
    <location>
        <begin position="491"/>
        <end position="511"/>
    </location>
</feature>
<dbReference type="Pfam" id="PF21192">
    <property type="entry name" value="OB_NMD3"/>
    <property type="match status" value="1"/>
</dbReference>
<evidence type="ECO:0000256" key="4">
    <source>
        <dbReference type="ARBA" id="ARBA00022490"/>
    </source>
</evidence>
<dbReference type="InterPro" id="IPR048898">
    <property type="entry name" value="OB_NMD3"/>
</dbReference>
<evidence type="ECO:0000256" key="2">
    <source>
        <dbReference type="ARBA" id="ARBA00017035"/>
    </source>
</evidence>
<evidence type="ECO:0000256" key="5">
    <source>
        <dbReference type="ARBA" id="ARBA00022927"/>
    </source>
</evidence>
<comment type="similarity">
    <text evidence="1 7">Belongs to the NMD3 family.</text>
</comment>
<comment type="subcellular location">
    <subcellularLocation>
        <location evidence="7">Cytoplasm</location>
    </subcellularLocation>
    <subcellularLocation>
        <location evidence="7">Nucleus</location>
    </subcellularLocation>
</comment>
<reference evidence="12" key="1">
    <citation type="submission" date="2021-01" db="EMBL/GenBank/DDBJ databases">
        <authorList>
            <person name="Corre E."/>
            <person name="Pelletier E."/>
            <person name="Niang G."/>
            <person name="Scheremetjew M."/>
            <person name="Finn R."/>
            <person name="Kale V."/>
            <person name="Holt S."/>
            <person name="Cochrane G."/>
            <person name="Meng A."/>
            <person name="Brown T."/>
            <person name="Cohen L."/>
        </authorList>
    </citation>
    <scope>NUCLEOTIDE SEQUENCE</scope>
    <source>
        <strain evidence="12">379</strain>
    </source>
</reference>
<dbReference type="Pfam" id="PF04981">
    <property type="entry name" value="NMD3"/>
    <property type="match status" value="1"/>
</dbReference>
<dbReference type="AlphaFoldDB" id="A0A7S3SFP4"/>
<dbReference type="GO" id="GO:0005737">
    <property type="term" value="C:cytoplasm"/>
    <property type="evidence" value="ECO:0007669"/>
    <property type="project" value="UniProtKB-SubCell"/>
</dbReference>
<dbReference type="GO" id="GO:0043023">
    <property type="term" value="F:ribosomal large subunit binding"/>
    <property type="evidence" value="ECO:0007669"/>
    <property type="project" value="InterPro"/>
</dbReference>
<evidence type="ECO:0000259" key="10">
    <source>
        <dbReference type="Pfam" id="PF21192"/>
    </source>
</evidence>
<gene>
    <name evidence="12" type="ORF">EHUX00137_LOCUS19967</name>
</gene>
<evidence type="ECO:0000256" key="1">
    <source>
        <dbReference type="ARBA" id="ARBA00009794"/>
    </source>
</evidence>
<feature type="region of interest" description="Disordered" evidence="8">
    <location>
        <begin position="553"/>
        <end position="576"/>
    </location>
</feature>
<dbReference type="InterPro" id="IPR048899">
    <property type="entry name" value="NMD_SH3"/>
</dbReference>
<keyword evidence="3 7" id="KW-0813">Transport</keyword>
<dbReference type="EMBL" id="HBIR01025923">
    <property type="protein sequence ID" value="CAE0553384.1"/>
    <property type="molecule type" value="Transcribed_RNA"/>
</dbReference>
<evidence type="ECO:0000256" key="3">
    <source>
        <dbReference type="ARBA" id="ARBA00022448"/>
    </source>
</evidence>
<evidence type="ECO:0000256" key="7">
    <source>
        <dbReference type="RuleBase" id="RU364108"/>
    </source>
</evidence>
<dbReference type="Pfam" id="PF21193">
    <property type="entry name" value="NMD_SH3"/>
    <property type="match status" value="1"/>
</dbReference>
<comment type="function">
    <text evidence="7">Acts as an adapter for the XPO1/CRM1-mediated export of the 60S ribosomal subunit.</text>
</comment>
<protein>
    <recommendedName>
        <fullName evidence="2 7">60S ribosomal export protein NMD3</fullName>
    </recommendedName>
</protein>
<dbReference type="PANTHER" id="PTHR12746:SF2">
    <property type="entry name" value="60S RIBOSOMAL EXPORT PROTEIN NMD3"/>
    <property type="match status" value="1"/>
</dbReference>
<feature type="compositionally biased region" description="Polar residues" evidence="8">
    <location>
        <begin position="516"/>
        <end position="527"/>
    </location>
</feature>
<keyword evidence="4 7" id="KW-0963">Cytoplasm</keyword>
<feature type="region of interest" description="Disordered" evidence="8">
    <location>
        <begin position="383"/>
        <end position="409"/>
    </location>
</feature>
<sequence length="576" mass="61476">MADLHVGNIACCLCGVPTSASTAYEGMCATCTGSQVDITSGIERSVEIEMCKGCERWFRNPGWAVAQLESAELLTLCLRKLRGLKHVRLVDAAWIWTEHHSRRLRVKLTVARDLVGASGSTYVTCLQQSLVVEYVVRTRNCDACNKVAAKDTWQAKVQVRQKTEHPRTLLALEQHMLKHQKSRVALREVKRVGDGLDFIFGRRQDAHRFALGVCALAPCKCKASSSLVSANAKTGTSNVRHVWAVEIAPLCRDDLVLLPKGVAPSLPPLVLVSRIGASLHLVDPASGAAAEVTAEQYWRNPFPPLGTKRHLINFVVLDCELEQAAPRGAGPATPLPGAAPLVLSADGRAEGAAQLHDEGPASAGGAALLTPLGELSGLTITRDKPRKASRAASVAGSARGSVPGSLSGRSVSTSGRGYVAAYWAAGEATVVRESDFGANDEMLMLRTHLGALLAAGDEVIGYDLEAMSHAIDDARVDSGALQLPEAVLVGKKSRAEKRKQKKSGRRRRPTKKPLGDTSSEASSTAYQDSVLGDESVLGEEELELDGAIDLESLDRVMLGGEDGIPEEEEEEEEPGG</sequence>
<accession>A0A7S3SFP4</accession>
<dbReference type="InterPro" id="IPR039768">
    <property type="entry name" value="Nmd3"/>
</dbReference>
<dbReference type="PANTHER" id="PTHR12746">
    <property type="entry name" value="NONSENSE-MEDIATED MRNA DECAY PROTEIN 3"/>
    <property type="match status" value="1"/>
</dbReference>